<feature type="transmembrane region" description="Helical" evidence="1">
    <location>
        <begin position="134"/>
        <end position="152"/>
    </location>
</feature>
<feature type="transmembrane region" description="Helical" evidence="1">
    <location>
        <begin position="164"/>
        <end position="180"/>
    </location>
</feature>
<dbReference type="GO" id="GO:0004175">
    <property type="term" value="F:endopeptidase activity"/>
    <property type="evidence" value="ECO:0007669"/>
    <property type="project" value="UniProtKB-ARBA"/>
</dbReference>
<organism evidence="3 4">
    <name type="scientific">Gracilinema caldarium (strain ATCC 51460 / DSM 7334 / H1)</name>
    <name type="common">Treponema caldarium</name>
    <dbReference type="NCBI Taxonomy" id="744872"/>
    <lineage>
        <taxon>Bacteria</taxon>
        <taxon>Pseudomonadati</taxon>
        <taxon>Spirochaetota</taxon>
        <taxon>Spirochaetia</taxon>
        <taxon>Spirochaetales</taxon>
        <taxon>Breznakiellaceae</taxon>
        <taxon>Gracilinema</taxon>
    </lineage>
</organism>
<gene>
    <name evidence="3" type="ordered locus">Spica_1565</name>
</gene>
<dbReference type="RefSeq" id="WP_013969018.1">
    <property type="nucleotide sequence ID" value="NC_015732.1"/>
</dbReference>
<evidence type="ECO:0000259" key="2">
    <source>
        <dbReference type="Pfam" id="PF02517"/>
    </source>
</evidence>
<protein>
    <submittedName>
        <fullName evidence="3">Abortive infection protein</fullName>
    </submittedName>
</protein>
<dbReference type="eggNOG" id="COG1266">
    <property type="taxonomic scope" value="Bacteria"/>
</dbReference>
<dbReference type="Proteomes" id="UP000000503">
    <property type="component" value="Chromosome"/>
</dbReference>
<keyword evidence="1" id="KW-0472">Membrane</keyword>
<dbReference type="OrthoDB" id="9777755at2"/>
<dbReference type="PANTHER" id="PTHR35797:SF1">
    <property type="entry name" value="PROTEASE"/>
    <property type="match status" value="1"/>
</dbReference>
<keyword evidence="4" id="KW-1185">Reference proteome</keyword>
<dbReference type="AlphaFoldDB" id="F8EZB7"/>
<dbReference type="GO" id="GO:0080120">
    <property type="term" value="P:CAAX-box protein maturation"/>
    <property type="evidence" value="ECO:0007669"/>
    <property type="project" value="UniProtKB-ARBA"/>
</dbReference>
<keyword evidence="1" id="KW-0812">Transmembrane</keyword>
<evidence type="ECO:0000256" key="1">
    <source>
        <dbReference type="SAM" id="Phobius"/>
    </source>
</evidence>
<feature type="transmembrane region" description="Helical" evidence="1">
    <location>
        <begin position="225"/>
        <end position="242"/>
    </location>
</feature>
<dbReference type="Pfam" id="PF02517">
    <property type="entry name" value="Rce1-like"/>
    <property type="match status" value="1"/>
</dbReference>
<evidence type="ECO:0000313" key="3">
    <source>
        <dbReference type="EMBL" id="AEJ19709.1"/>
    </source>
</evidence>
<keyword evidence="1" id="KW-1133">Transmembrane helix</keyword>
<feature type="transmembrane region" description="Helical" evidence="1">
    <location>
        <begin position="89"/>
        <end position="114"/>
    </location>
</feature>
<feature type="domain" description="CAAX prenyl protease 2/Lysostaphin resistance protein A-like" evidence="2">
    <location>
        <begin position="132"/>
        <end position="237"/>
    </location>
</feature>
<feature type="transmembrane region" description="Helical" evidence="1">
    <location>
        <begin position="200"/>
        <end position="218"/>
    </location>
</feature>
<sequence>MHSLNITLRNRISKNGVFIFPVFYILWAYLFWFPIFFSKESIWSFPKILFFFIGGSSPLLAGVILALVKDGLKGLISIGNRLINTKNISLKWMGIILSFWIIFDLVIAGIGFFIGITEQPIRIHTDTVLKPQNLAFMFVLSFIFPTIEEIGLRGYWIDELQNRLNPFFAALINGIFWAIWHTPFVWFPGYYINTSFYPELWWWLPSIVLHTVLIVWIYNKTNRSILAAVLFHGIMNFTGEFLGIDSILFPYMLIGYIFITTFIVIGTPNMRPWFKKNNRF</sequence>
<accession>F8EZB7</accession>
<reference evidence="4" key="1">
    <citation type="journal article" date="2013" name="Stand. Genomic Sci.">
        <title>Genome sequence of the thermophilic fresh-water bacterium Spirochaeta caldaria type strain (H1(T)), reclassification of Spirochaeta caldaria, Spirochaeta stenostrepta, and Spirochaeta zuelzerae in the genus Treponema as Treponema caldaria comb. nov., Treponema stenostrepta comb. nov., and Treponema zuelzerae comb. nov., and emendation of the genus Treponema.</title>
        <authorList>
            <person name="Abt B."/>
            <person name="Goker M."/>
            <person name="Scheuner C."/>
            <person name="Han C."/>
            <person name="Lu M."/>
            <person name="Misra M."/>
            <person name="Lapidus A."/>
            <person name="Nolan M."/>
            <person name="Lucas S."/>
            <person name="Hammon N."/>
            <person name="Deshpande S."/>
            <person name="Cheng J.F."/>
            <person name="Tapia R."/>
            <person name="Goodwin L.A."/>
            <person name="Pitluck S."/>
            <person name="Liolios K."/>
            <person name="Pagani I."/>
            <person name="Ivanova N."/>
            <person name="Mavromatis K."/>
            <person name="Mikhailova N."/>
            <person name="Huntemann M."/>
            <person name="Pati A."/>
            <person name="Chen A."/>
            <person name="Palaniappan K."/>
            <person name="Land M."/>
            <person name="Hauser L."/>
            <person name="Jeffries C.D."/>
            <person name="Rohde M."/>
            <person name="Spring S."/>
            <person name="Gronow S."/>
            <person name="Detter J.C."/>
            <person name="Bristow J."/>
            <person name="Eisen J.A."/>
            <person name="Markowitz V."/>
            <person name="Hugenholtz P."/>
            <person name="Kyrpides N.C."/>
            <person name="Woyke T."/>
            <person name="Klenk H.P."/>
        </authorList>
    </citation>
    <scope>NUCLEOTIDE SEQUENCE</scope>
    <source>
        <strain evidence="4">ATCC 51460 / DSM 7334 / H1</strain>
    </source>
</reference>
<proteinExistence type="predicted"/>
<name>F8EZB7_GRAC1</name>
<evidence type="ECO:0000313" key="4">
    <source>
        <dbReference type="Proteomes" id="UP000000503"/>
    </source>
</evidence>
<dbReference type="HOGENOM" id="CLU_064706_2_0_12"/>
<feature type="transmembrane region" description="Helical" evidence="1">
    <location>
        <begin position="248"/>
        <end position="266"/>
    </location>
</feature>
<dbReference type="InterPro" id="IPR003675">
    <property type="entry name" value="Rce1/LyrA-like_dom"/>
</dbReference>
<dbReference type="InterPro" id="IPR042150">
    <property type="entry name" value="MmRce1-like"/>
</dbReference>
<dbReference type="STRING" id="744872.Spica_1565"/>
<feature type="transmembrane region" description="Helical" evidence="1">
    <location>
        <begin position="16"/>
        <end position="36"/>
    </location>
</feature>
<dbReference type="PANTHER" id="PTHR35797">
    <property type="entry name" value="PROTEASE-RELATED"/>
    <property type="match status" value="1"/>
</dbReference>
<feature type="transmembrane region" description="Helical" evidence="1">
    <location>
        <begin position="48"/>
        <end position="68"/>
    </location>
</feature>
<dbReference type="EMBL" id="CP002868">
    <property type="protein sequence ID" value="AEJ19709.1"/>
    <property type="molecule type" value="Genomic_DNA"/>
</dbReference>
<dbReference type="KEGG" id="scd:Spica_1565"/>